<comment type="caution">
    <text evidence="4">The sequence shown here is derived from an EMBL/GenBank/DDBJ whole genome shotgun (WGS) entry which is preliminary data.</text>
</comment>
<evidence type="ECO:0000313" key="5">
    <source>
        <dbReference type="Proteomes" id="UP001611162"/>
    </source>
</evidence>
<feature type="transmembrane region" description="Helical" evidence="2">
    <location>
        <begin position="683"/>
        <end position="703"/>
    </location>
</feature>
<feature type="compositionally biased region" description="Low complexity" evidence="1">
    <location>
        <begin position="169"/>
        <end position="188"/>
    </location>
</feature>
<reference evidence="4 5" key="1">
    <citation type="submission" date="2024-10" db="EMBL/GenBank/DDBJ databases">
        <title>The Natural Products Discovery Center: Release of the First 8490 Sequenced Strains for Exploring Actinobacteria Biosynthetic Diversity.</title>
        <authorList>
            <person name="Kalkreuter E."/>
            <person name="Kautsar S.A."/>
            <person name="Yang D."/>
            <person name="Bader C.D."/>
            <person name="Teijaro C.N."/>
            <person name="Fluegel L."/>
            <person name="Davis C.M."/>
            <person name="Simpson J.R."/>
            <person name="Lauterbach L."/>
            <person name="Steele A.D."/>
            <person name="Gui C."/>
            <person name="Meng S."/>
            <person name="Li G."/>
            <person name="Viehrig K."/>
            <person name="Ye F."/>
            <person name="Su P."/>
            <person name="Kiefer A.F."/>
            <person name="Nichols A."/>
            <person name="Cepeda A.J."/>
            <person name="Yan W."/>
            <person name="Fan B."/>
            <person name="Jiang Y."/>
            <person name="Adhikari A."/>
            <person name="Zheng C.-J."/>
            <person name="Schuster L."/>
            <person name="Cowan T.M."/>
            <person name="Smanski M.J."/>
            <person name="Chevrette M.G."/>
            <person name="De Carvalho L.P.S."/>
            <person name="Shen B."/>
        </authorList>
    </citation>
    <scope>NUCLEOTIDE SEQUENCE [LARGE SCALE GENOMIC DNA]</scope>
    <source>
        <strain evidence="4 5">NPDC020979</strain>
    </source>
</reference>
<organism evidence="4 5">
    <name type="scientific">Streptomyces abikoensis</name>
    <dbReference type="NCBI Taxonomy" id="97398"/>
    <lineage>
        <taxon>Bacteria</taxon>
        <taxon>Bacillati</taxon>
        <taxon>Actinomycetota</taxon>
        <taxon>Actinomycetes</taxon>
        <taxon>Kitasatosporales</taxon>
        <taxon>Streptomycetaceae</taxon>
        <taxon>Streptomyces</taxon>
    </lineage>
</organism>
<protein>
    <submittedName>
        <fullName evidence="4">Helix-turn-helix domain-containing protein</fullName>
    </submittedName>
</protein>
<dbReference type="SMART" id="SM00530">
    <property type="entry name" value="HTH_XRE"/>
    <property type="match status" value="1"/>
</dbReference>
<keyword evidence="2" id="KW-0812">Transmembrane</keyword>
<feature type="compositionally biased region" description="Basic and acidic residues" evidence="1">
    <location>
        <begin position="101"/>
        <end position="121"/>
    </location>
</feature>
<feature type="region of interest" description="Disordered" evidence="1">
    <location>
        <begin position="62"/>
        <end position="205"/>
    </location>
</feature>
<feature type="transmembrane region" description="Helical" evidence="2">
    <location>
        <begin position="599"/>
        <end position="621"/>
    </location>
</feature>
<dbReference type="Gene3D" id="1.10.260.40">
    <property type="entry name" value="lambda repressor-like DNA-binding domains"/>
    <property type="match status" value="1"/>
</dbReference>
<accession>A0ABW7TAS0</accession>
<sequence length="895" mass="94634">MASEFSTLLRRLRRDAGMTQEALAERAGVGVRTIRGLETGERVDPRVTTVRRLAEALALAPAESDELLAAAVRRTGPEARAEGRASGLPDGLPDGGPGEWSGDRSDGRPDGRPDGQTEGRPDGLPGSRSDGWPGRARPATGRPVPAEGGTGPSAPAEPATGRSVSAEQAAGSSAPAGPVAGRPVPVGSATGGPVPAEPPVGHPAPIERAAGRSVLRDTLAGVAEQLAHAVAARWQREEEQRQVHDPYPLPVRWGAVAEELTDHWANIRRLPAGAARGGAHGPLALGGRLDEVVEVYRRIPSGRLVVLGRPGSGKSILTTRFVLDYVASRSGGDPVPVIFGIGAWDPTAITFRDWLTAQLIRDHPGLAGAAAPGGPSLAAALVEAGRVLPVLDGFDEIAGGLHRPALEALNATTLPLLLTSRPAEYATAVAETDVLTSAAAVELTDLTLDDLADYLPRTTRKARGGDAATTGWHPVLSALRERPRGREAEQLAAVLTTPLMVTLARAVYSDTPGRDPASLLDIHRFAGPGEVEDHLLETFTATAYRLRPEHRPDGAPRRGVDPERAQYWLGYLAHHLTRLDTPDLEWWRLGSGVRRPARVLVTALLTCVVVGVVDCVVGLLFDTLRFQIAEGLTTGFLSGLISALAYWLLVAGRNTEVPPSGMRVRVFGRAGAASGRRARGRMVLGLLCGLVFGIGYGFQHGVLKGLLRGTGPLGMLSFGLYDAVFFGFVFTLGGGAALGLLAFLETPLDIRSAVNPVGLLRTNRRTVVAQFLVWVPAFGLLAGVGSALAVRPLSVLLGPLVWGAGASVKLGLISGLCVAIGYVFALSAWGQWVVFCRIWLPLTGRLPWAVVAFLEDAYQRGVLRQAGAVYQFRHARLQDHLARTYRARRAAAPTR</sequence>
<dbReference type="InterPro" id="IPR010982">
    <property type="entry name" value="Lambda_DNA-bd_dom_sf"/>
</dbReference>
<evidence type="ECO:0000313" key="4">
    <source>
        <dbReference type="EMBL" id="MFI0914624.1"/>
    </source>
</evidence>
<feature type="transmembrane region" description="Helical" evidence="2">
    <location>
        <begin position="723"/>
        <end position="744"/>
    </location>
</feature>
<dbReference type="InterPro" id="IPR027417">
    <property type="entry name" value="P-loop_NTPase"/>
</dbReference>
<feature type="domain" description="HTH cro/C1-type" evidence="3">
    <location>
        <begin position="9"/>
        <end position="64"/>
    </location>
</feature>
<keyword evidence="2" id="KW-1133">Transmembrane helix</keyword>
<feature type="transmembrane region" description="Helical" evidence="2">
    <location>
        <begin position="810"/>
        <end position="835"/>
    </location>
</feature>
<dbReference type="Gene3D" id="3.40.50.300">
    <property type="entry name" value="P-loop containing nucleotide triphosphate hydrolases"/>
    <property type="match status" value="1"/>
</dbReference>
<evidence type="ECO:0000256" key="2">
    <source>
        <dbReference type="SAM" id="Phobius"/>
    </source>
</evidence>
<dbReference type="EMBL" id="JBIRRB010000012">
    <property type="protein sequence ID" value="MFI0914624.1"/>
    <property type="molecule type" value="Genomic_DNA"/>
</dbReference>
<name>A0ABW7TAS0_9ACTN</name>
<evidence type="ECO:0000259" key="3">
    <source>
        <dbReference type="PROSITE" id="PS50943"/>
    </source>
</evidence>
<evidence type="ECO:0000256" key="1">
    <source>
        <dbReference type="SAM" id="MobiDB-lite"/>
    </source>
</evidence>
<dbReference type="Proteomes" id="UP001611162">
    <property type="component" value="Unassembled WGS sequence"/>
</dbReference>
<keyword evidence="5" id="KW-1185">Reference proteome</keyword>
<dbReference type="Pfam" id="PF13560">
    <property type="entry name" value="HTH_31"/>
    <property type="match status" value="1"/>
</dbReference>
<dbReference type="CDD" id="cd00093">
    <property type="entry name" value="HTH_XRE"/>
    <property type="match status" value="1"/>
</dbReference>
<dbReference type="InterPro" id="IPR001387">
    <property type="entry name" value="Cro/C1-type_HTH"/>
</dbReference>
<dbReference type="RefSeq" id="WP_397614507.1">
    <property type="nucleotide sequence ID" value="NZ_JBIRRB010000012.1"/>
</dbReference>
<dbReference type="SUPFAM" id="SSF52540">
    <property type="entry name" value="P-loop containing nucleoside triphosphate hydrolases"/>
    <property type="match status" value="1"/>
</dbReference>
<dbReference type="PROSITE" id="PS50943">
    <property type="entry name" value="HTH_CROC1"/>
    <property type="match status" value="1"/>
</dbReference>
<dbReference type="SUPFAM" id="SSF47413">
    <property type="entry name" value="lambda repressor-like DNA-binding domains"/>
    <property type="match status" value="1"/>
</dbReference>
<gene>
    <name evidence="4" type="ORF">ACH4TF_29855</name>
</gene>
<feature type="transmembrane region" description="Helical" evidence="2">
    <location>
        <begin position="771"/>
        <end position="790"/>
    </location>
</feature>
<proteinExistence type="predicted"/>
<keyword evidence="2" id="KW-0472">Membrane</keyword>
<feature type="compositionally biased region" description="Low complexity" evidence="1">
    <location>
        <begin position="62"/>
        <end position="71"/>
    </location>
</feature>